<organism evidence="3 4">
    <name type="scientific">Absicoccus porci</name>
    <dbReference type="NCBI Taxonomy" id="2486576"/>
    <lineage>
        <taxon>Bacteria</taxon>
        <taxon>Bacillati</taxon>
        <taxon>Bacillota</taxon>
        <taxon>Erysipelotrichia</taxon>
        <taxon>Erysipelotrichales</taxon>
        <taxon>Erysipelotrichaceae</taxon>
        <taxon>Absicoccus</taxon>
    </lineage>
</organism>
<dbReference type="FunFam" id="3.40.50.880:FF:000003">
    <property type="entry name" value="Anthranilate synthase component II"/>
    <property type="match status" value="1"/>
</dbReference>
<dbReference type="PRINTS" id="PR00096">
    <property type="entry name" value="GATASE"/>
</dbReference>
<accession>A0A3N0I282</accession>
<dbReference type="EMBL" id="RJQC01000001">
    <property type="protein sequence ID" value="RNM31141.1"/>
    <property type="molecule type" value="Genomic_DNA"/>
</dbReference>
<sequence>MILLIDNYDSFSYNVYQWIGTEYPDIYVARNDEITIEEVRDLQPDAIVLSPGPKRPEDAGICIDLIRTFYKEIPILGICLGHQSIAQAFGATITYAKQLMHGKQDTIHVIKTDPIFGGLTDFPAARYHSLSIQEDTLPKELEVLAKSDDDEIMAIKHTKYPVYGFQFHPESVMTPDGPIFIKQFISMMGGQTK</sequence>
<dbReference type="PROSITE" id="PS51273">
    <property type="entry name" value="GATASE_TYPE_1"/>
    <property type="match status" value="1"/>
</dbReference>
<dbReference type="GO" id="GO:0000162">
    <property type="term" value="P:L-tryptophan biosynthetic process"/>
    <property type="evidence" value="ECO:0007669"/>
    <property type="project" value="TreeGrafter"/>
</dbReference>
<evidence type="ECO:0000256" key="1">
    <source>
        <dbReference type="ARBA" id="ARBA00022962"/>
    </source>
</evidence>
<dbReference type="PANTHER" id="PTHR43418:SF4">
    <property type="entry name" value="MULTIFUNCTIONAL TRYPTOPHAN BIOSYNTHESIS PROTEIN"/>
    <property type="match status" value="1"/>
</dbReference>
<protein>
    <submittedName>
        <fullName evidence="3">Aminodeoxychorismate/anthranilate synthase component II</fullName>
    </submittedName>
</protein>
<evidence type="ECO:0000313" key="3">
    <source>
        <dbReference type="EMBL" id="RNM31141.1"/>
    </source>
</evidence>
<evidence type="ECO:0000313" key="4">
    <source>
        <dbReference type="Proteomes" id="UP000276568"/>
    </source>
</evidence>
<dbReference type="PANTHER" id="PTHR43418">
    <property type="entry name" value="MULTIFUNCTIONAL TRYPTOPHAN BIOSYNTHESIS PROTEIN-RELATED"/>
    <property type="match status" value="1"/>
</dbReference>
<name>A0A3N0I282_9FIRM</name>
<dbReference type="RefSeq" id="WP_128519322.1">
    <property type="nucleotide sequence ID" value="NZ_JALFCT010000036.1"/>
</dbReference>
<proteinExistence type="predicted"/>
<keyword evidence="4" id="KW-1185">Reference proteome</keyword>
<dbReference type="Pfam" id="PF00117">
    <property type="entry name" value="GATase"/>
    <property type="match status" value="1"/>
</dbReference>
<evidence type="ECO:0000259" key="2">
    <source>
        <dbReference type="Pfam" id="PF00117"/>
    </source>
</evidence>
<dbReference type="InterPro" id="IPR017926">
    <property type="entry name" value="GATASE"/>
</dbReference>
<dbReference type="CDD" id="cd01743">
    <property type="entry name" value="GATase1_Anthranilate_Synthase"/>
    <property type="match status" value="1"/>
</dbReference>
<reference evidence="3 4" key="1">
    <citation type="submission" date="2018-11" db="EMBL/GenBank/DDBJ databases">
        <title>Clostridium sp. nov., a member of the family Erysipelotrichaceae isolated from pig faeces.</title>
        <authorList>
            <person name="Chang Y.-H."/>
        </authorList>
    </citation>
    <scope>NUCLEOTIDE SEQUENCE [LARGE SCALE GENOMIC DNA]</scope>
    <source>
        <strain evidence="3 4">YH-panp20</strain>
    </source>
</reference>
<comment type="caution">
    <text evidence="3">The sequence shown here is derived from an EMBL/GenBank/DDBJ whole genome shotgun (WGS) entry which is preliminary data.</text>
</comment>
<dbReference type="GO" id="GO:0005829">
    <property type="term" value="C:cytosol"/>
    <property type="evidence" value="ECO:0007669"/>
    <property type="project" value="TreeGrafter"/>
</dbReference>
<feature type="domain" description="Glutamine amidotransferase" evidence="2">
    <location>
        <begin position="3"/>
        <end position="185"/>
    </location>
</feature>
<keyword evidence="1" id="KW-0315">Glutamine amidotransferase</keyword>
<dbReference type="PRINTS" id="PR00099">
    <property type="entry name" value="CPSGATASE"/>
</dbReference>
<gene>
    <name evidence="3" type="ORF">EDX97_00775</name>
</gene>
<dbReference type="PRINTS" id="PR00097">
    <property type="entry name" value="ANTSNTHASEII"/>
</dbReference>
<dbReference type="OrthoDB" id="9804328at2"/>
<dbReference type="Gene3D" id="3.40.50.880">
    <property type="match status" value="1"/>
</dbReference>
<dbReference type="NCBIfam" id="TIGR00566">
    <property type="entry name" value="trpG_papA"/>
    <property type="match status" value="1"/>
</dbReference>
<dbReference type="Proteomes" id="UP000276568">
    <property type="component" value="Unassembled WGS sequence"/>
</dbReference>
<dbReference type="AlphaFoldDB" id="A0A3N0I282"/>
<dbReference type="InterPro" id="IPR006221">
    <property type="entry name" value="TrpG/PapA_dom"/>
</dbReference>
<dbReference type="InterPro" id="IPR029062">
    <property type="entry name" value="Class_I_gatase-like"/>
</dbReference>
<dbReference type="SUPFAM" id="SSF52317">
    <property type="entry name" value="Class I glutamine amidotransferase-like"/>
    <property type="match status" value="1"/>
</dbReference>
<dbReference type="InterPro" id="IPR050472">
    <property type="entry name" value="Anth_synth/Amidotransfase"/>
</dbReference>
<dbReference type="GO" id="GO:0004049">
    <property type="term" value="F:anthranilate synthase activity"/>
    <property type="evidence" value="ECO:0007669"/>
    <property type="project" value="TreeGrafter"/>
</dbReference>